<reference evidence="1" key="2">
    <citation type="submission" date="2025-09" db="UniProtKB">
        <authorList>
            <consortium name="Ensembl"/>
        </authorList>
    </citation>
    <scope>IDENTIFICATION</scope>
</reference>
<keyword evidence="2" id="KW-1185">Reference proteome</keyword>
<dbReference type="Proteomes" id="UP000694521">
    <property type="component" value="Unplaced"/>
</dbReference>
<sequence length="243" mass="26201">MNSHFLSIQCFFEYDLGHFNAIPSHVDTQGKMLAGAELIGGDGVGAHIRVFRHLQRQPSPGVGHLSDLQGHHRLGELRRVVVHIEDVHLDAVELEGVLQDDLEVQRAGGVLPAQRLAVQPAVEEQHARRQVHLEVPPLTLAHQAQVAGCQTPHLHPQVLGHVAHRRARLSVLGHGVTELGAGRGATIRDLYVELEIGGLLIVKGEFSGDLATCGVYGEVASWIQAWICPTSSQDGVGEAGVLL</sequence>
<evidence type="ECO:0000313" key="2">
    <source>
        <dbReference type="Proteomes" id="UP000694521"/>
    </source>
</evidence>
<accession>A0A8B9DMY8</accession>
<protein>
    <submittedName>
        <fullName evidence="1">Uncharacterized protein</fullName>
    </submittedName>
</protein>
<dbReference type="AlphaFoldDB" id="A0A8B9DMY8"/>
<organism evidence="1 2">
    <name type="scientific">Anser cygnoides</name>
    <name type="common">Swan goose</name>
    <dbReference type="NCBI Taxonomy" id="8845"/>
    <lineage>
        <taxon>Eukaryota</taxon>
        <taxon>Metazoa</taxon>
        <taxon>Chordata</taxon>
        <taxon>Craniata</taxon>
        <taxon>Vertebrata</taxon>
        <taxon>Euteleostomi</taxon>
        <taxon>Archelosauria</taxon>
        <taxon>Archosauria</taxon>
        <taxon>Dinosauria</taxon>
        <taxon>Saurischia</taxon>
        <taxon>Theropoda</taxon>
        <taxon>Coelurosauria</taxon>
        <taxon>Aves</taxon>
        <taxon>Neognathae</taxon>
        <taxon>Galloanserae</taxon>
        <taxon>Anseriformes</taxon>
        <taxon>Anatidae</taxon>
        <taxon>Anserinae</taxon>
        <taxon>Anser</taxon>
    </lineage>
</organism>
<name>A0A8B9DMY8_ANSCY</name>
<dbReference type="Ensembl" id="ENSACDT00005009264.1">
    <property type="protein sequence ID" value="ENSACDP00005007684.1"/>
    <property type="gene ID" value="ENSACDG00005005646.1"/>
</dbReference>
<evidence type="ECO:0000313" key="1">
    <source>
        <dbReference type="Ensembl" id="ENSACDP00005007684.1"/>
    </source>
</evidence>
<reference evidence="1" key="1">
    <citation type="submission" date="2025-08" db="UniProtKB">
        <authorList>
            <consortium name="Ensembl"/>
        </authorList>
    </citation>
    <scope>IDENTIFICATION</scope>
</reference>
<proteinExistence type="predicted"/>